<evidence type="ECO:0000256" key="5">
    <source>
        <dbReference type="ARBA" id="ARBA00022525"/>
    </source>
</evidence>
<proteinExistence type="inferred from homology"/>
<evidence type="ECO:0000256" key="1">
    <source>
        <dbReference type="ARBA" id="ARBA00004365"/>
    </source>
</evidence>
<protein>
    <recommendedName>
        <fullName evidence="4">Flagellar hook-associated protein 1</fullName>
    </recommendedName>
</protein>
<sequence>MSLTGALNSAVASLRLNQSALQLLSSNVAHSDDPNYTKRSIIRQSLYNGPDQVGGVGIAGYANAVNASLRKQYEGLTAKDGMSGTQADYLSRVQDLLGSSTDSAGLTTLFTDFVKAWQTFQSEPDSSAAQSEVISKGNQFAQEINRLADGIDQLDRDVATDTDNSVKQFNDLLDQVYAVNVKLKASDPNDPGHGDLIDQRDQLVRQVAQYADVRTVERDNGSIALFTTGGLSLVDGPPQKFSYNGTNIISVESGQPIDGQLRDGKLKALLNFRADNSAKNQAPSADPASEVIRKLKSQLDGLVSAFTSVTGNPSTFAATYNNATQSQRIQASFNTTVQATAATSQSTTVTFSGSIQSGDVFTINVNGKSFSYTATESDTSLDQIAAQLTNKINADPTVGVTATNGVGSLMLSAPGNNQSFEVQTSVNGQVPELSGSFFTGTDRYSFSVNASLLDGTQQLKRNAASDVVGAFNNSDRNFMAAGLSATNVSYSDIVGNVIGTASSNAKTVGDQAKYNSDTLSMTGQRYQADVGVNLDEEIANLQVLQNAYAASARLLTVIQNMFDTLDQAVSR</sequence>
<comment type="caution">
    <text evidence="9">The sequence shown here is derived from an EMBL/GenBank/DDBJ whole genome shotgun (WGS) entry which is preliminary data.</text>
</comment>
<keyword evidence="9" id="KW-0969">Cilium</keyword>
<dbReference type="SUPFAM" id="SSF64518">
    <property type="entry name" value="Phase 1 flagellin"/>
    <property type="match status" value="1"/>
</dbReference>
<evidence type="ECO:0000259" key="8">
    <source>
        <dbReference type="Pfam" id="PF22638"/>
    </source>
</evidence>
<keyword evidence="9" id="KW-0282">Flagellum</keyword>
<keyword evidence="6" id="KW-0975">Bacterial flagellum</keyword>
<feature type="domain" description="Flagellar basal-body/hook protein C-terminal" evidence="7">
    <location>
        <begin position="529"/>
        <end position="567"/>
    </location>
</feature>
<evidence type="ECO:0000256" key="3">
    <source>
        <dbReference type="ARBA" id="ARBA00009677"/>
    </source>
</evidence>
<dbReference type="Pfam" id="PF22638">
    <property type="entry name" value="FlgK_D1"/>
    <property type="match status" value="1"/>
</dbReference>
<feature type="domain" description="Flagellar hook-associated protein FlgK helical" evidence="8">
    <location>
        <begin position="90"/>
        <end position="307"/>
    </location>
</feature>
<dbReference type="InterPro" id="IPR053927">
    <property type="entry name" value="FlgK_helical"/>
</dbReference>
<evidence type="ECO:0000313" key="10">
    <source>
        <dbReference type="Proteomes" id="UP001279642"/>
    </source>
</evidence>
<reference evidence="9 10" key="1">
    <citation type="journal article" date="2016" name="Antonie Van Leeuwenhoek">
        <title>Dongia soli sp. nov., isolated from soil from Dokdo, Korea.</title>
        <authorList>
            <person name="Kim D.U."/>
            <person name="Lee H."/>
            <person name="Kim H."/>
            <person name="Kim S.G."/>
            <person name="Ka J.O."/>
        </authorList>
    </citation>
    <scope>NUCLEOTIDE SEQUENCE [LARGE SCALE GENOMIC DNA]</scope>
    <source>
        <strain evidence="9 10">D78</strain>
    </source>
</reference>
<dbReference type="Pfam" id="PF06429">
    <property type="entry name" value="Flg_bbr_C"/>
    <property type="match status" value="1"/>
</dbReference>
<dbReference type="PANTHER" id="PTHR30033:SF2">
    <property type="entry name" value="FLAGELLAR HOOK PROTEIN"/>
    <property type="match status" value="1"/>
</dbReference>
<evidence type="ECO:0000313" key="9">
    <source>
        <dbReference type="EMBL" id="MDY0882645.1"/>
    </source>
</evidence>
<comment type="subcellular location">
    <subcellularLocation>
        <location evidence="1">Bacterial flagellum</location>
    </subcellularLocation>
    <subcellularLocation>
        <location evidence="2">Secreted</location>
    </subcellularLocation>
</comment>
<organism evidence="9 10">
    <name type="scientific">Dongia soli</name>
    <dbReference type="NCBI Taxonomy" id="600628"/>
    <lineage>
        <taxon>Bacteria</taxon>
        <taxon>Pseudomonadati</taxon>
        <taxon>Pseudomonadota</taxon>
        <taxon>Alphaproteobacteria</taxon>
        <taxon>Rhodospirillales</taxon>
        <taxon>Dongiaceae</taxon>
        <taxon>Dongia</taxon>
    </lineage>
</organism>
<dbReference type="InterPro" id="IPR002371">
    <property type="entry name" value="FlgK"/>
</dbReference>
<dbReference type="InterPro" id="IPR010930">
    <property type="entry name" value="Flg_bb/hook_C_dom"/>
</dbReference>
<keyword evidence="9" id="KW-0966">Cell projection</keyword>
<evidence type="ECO:0000256" key="2">
    <source>
        <dbReference type="ARBA" id="ARBA00004613"/>
    </source>
</evidence>
<accession>A0ABU5E9E9</accession>
<comment type="similarity">
    <text evidence="3">Belongs to the flagella basal body rod proteins family.</text>
</comment>
<gene>
    <name evidence="9" type="ORF">SMD27_07315</name>
</gene>
<dbReference type="PANTHER" id="PTHR30033">
    <property type="entry name" value="FLAGELLAR HOOK-ASSOCIATED PROTEIN 1"/>
    <property type="match status" value="1"/>
</dbReference>
<evidence type="ECO:0000256" key="6">
    <source>
        <dbReference type="ARBA" id="ARBA00023143"/>
    </source>
</evidence>
<name>A0ABU5E9E9_9PROT</name>
<evidence type="ECO:0000256" key="4">
    <source>
        <dbReference type="ARBA" id="ARBA00016244"/>
    </source>
</evidence>
<evidence type="ECO:0000259" key="7">
    <source>
        <dbReference type="Pfam" id="PF06429"/>
    </source>
</evidence>
<dbReference type="EMBL" id="JAXCLW010000002">
    <property type="protein sequence ID" value="MDY0882645.1"/>
    <property type="molecule type" value="Genomic_DNA"/>
</dbReference>
<dbReference type="RefSeq" id="WP_320507715.1">
    <property type="nucleotide sequence ID" value="NZ_JAXCLW010000002.1"/>
</dbReference>
<keyword evidence="5" id="KW-0964">Secreted</keyword>
<keyword evidence="10" id="KW-1185">Reference proteome</keyword>
<dbReference type="Proteomes" id="UP001279642">
    <property type="component" value="Unassembled WGS sequence"/>
</dbReference>